<keyword evidence="2" id="KW-1133">Transmembrane helix</keyword>
<dbReference type="AlphaFoldDB" id="A0A0J9VA84"/>
<dbReference type="EMBL" id="KQ234152">
    <property type="protein sequence ID" value="KMZ82983.1"/>
    <property type="molecule type" value="Genomic_DNA"/>
</dbReference>
<feature type="region of interest" description="Disordered" evidence="1">
    <location>
        <begin position="430"/>
        <end position="562"/>
    </location>
</feature>
<feature type="compositionally biased region" description="Low complexity" evidence="1">
    <location>
        <begin position="229"/>
        <end position="241"/>
    </location>
</feature>
<keyword evidence="2" id="KW-0812">Transmembrane</keyword>
<dbReference type="OrthoDB" id="389358at2759"/>
<feature type="compositionally biased region" description="Polar residues" evidence="1">
    <location>
        <begin position="530"/>
        <end position="554"/>
    </location>
</feature>
<proteinExistence type="predicted"/>
<feature type="compositionally biased region" description="Basic and acidic residues" evidence="1">
    <location>
        <begin position="189"/>
        <end position="204"/>
    </location>
</feature>
<feature type="transmembrane region" description="Helical" evidence="2">
    <location>
        <begin position="586"/>
        <end position="614"/>
    </location>
</feature>
<sequence length="656" mass="71691">MGSITINIYDKDQTLDSQECLERYFEILENIQGSIAEFERKEYADFNKDWEELIKYINEQKKKLKICYDRNLLEIHLNSDADISGFYRKCNANPKCLNYISPQDKKLTELKDDTETSCEGRNCGKKVKAAKGKTGVKTPQLNEKGSVMKTLEAQKSQGQGENHVDGKEPRQEQVISQDHPHVISLRPSVEPKSDGSEPKLDHHSNPHIPIDNPTQRLGIAPQPTHRALDSNPSDSSLQNSSEGDSPSIGTSQGKTPETVASQRDTRNSQTLNDNAHGKQAVGSQTYEEHTSVDKDAVVASATENRDVGTSISGNPGHRNPPPIVTDGAVDGSISLPSVGATGIRGTTELSGHAIYSVECTTGSALPGEVDTTKAAGNSPTDSKAADEVLGVEAKQDKVPCSENPCNNDSHQVFSVGTSCSEALSNCQKIQGNRDSSASVSNSAELQMDNSTQSKPHTEQEASDQGNELQKEKTRTDRESNQEVHSGKEHRSNMQQSQTQGGHEGSTEGLHHVNHETSEGGKQYLQDKHPQPTTCVPTSTINDGETLVSSQSNRSGAGATGEAVTTGSGNVLDIFNRLFSNVPYKEYIMMALVPLAIILLLTFLIKFTPLGTFFTKKKKKEQKKMNEKLQRVLSEYPAQMNERNIPFSYSPFAYSTQ</sequence>
<feature type="region of interest" description="Disordered" evidence="1">
    <location>
        <begin position="363"/>
        <end position="384"/>
    </location>
</feature>
<gene>
    <name evidence="3" type="ORF">PVIIG_05278</name>
</gene>
<evidence type="ECO:0000313" key="4">
    <source>
        <dbReference type="Proteomes" id="UP000053562"/>
    </source>
</evidence>
<name>A0A0J9VA84_PLAVI</name>
<accession>A0A0J9VA84</accession>
<dbReference type="Proteomes" id="UP000053562">
    <property type="component" value="Unassembled WGS sequence"/>
</dbReference>
<feature type="compositionally biased region" description="Basic and acidic residues" evidence="1">
    <location>
        <begin position="468"/>
        <end position="491"/>
    </location>
</feature>
<reference evidence="3 4" key="1">
    <citation type="submission" date="2011-08" db="EMBL/GenBank/DDBJ databases">
        <title>The Genome Sequence of Plasmodium vivax India VII.</title>
        <authorList>
            <consortium name="The Broad Institute Genome Sequencing Platform"/>
            <consortium name="The Broad Institute Genome Sequencing Center for Infectious Disease"/>
            <person name="Neafsey D."/>
            <person name="Carlton J."/>
            <person name="Barnwell J."/>
            <person name="Collins W."/>
            <person name="Escalante A."/>
            <person name="Mullikin J."/>
            <person name="Saul A."/>
            <person name="Guigo R."/>
            <person name="Camara F."/>
            <person name="Young S.K."/>
            <person name="Zeng Q."/>
            <person name="Gargeya S."/>
            <person name="Fitzgerald M."/>
            <person name="Haas B."/>
            <person name="Abouelleil A."/>
            <person name="Alvarado L."/>
            <person name="Arachchi H.M."/>
            <person name="Berlin A."/>
            <person name="Brown A."/>
            <person name="Chapman S.B."/>
            <person name="Chen Z."/>
            <person name="Dunbar C."/>
            <person name="Freedman E."/>
            <person name="Gearin G."/>
            <person name="Gellesch M."/>
            <person name="Goldberg J."/>
            <person name="Griggs A."/>
            <person name="Gujja S."/>
            <person name="Heiman D."/>
            <person name="Howarth C."/>
            <person name="Larson L."/>
            <person name="Lui A."/>
            <person name="MacDonald P.J.P."/>
            <person name="Montmayeur A."/>
            <person name="Murphy C."/>
            <person name="Neiman D."/>
            <person name="Pearson M."/>
            <person name="Priest M."/>
            <person name="Roberts A."/>
            <person name="Saif S."/>
            <person name="Shea T."/>
            <person name="Shenoy N."/>
            <person name="Sisk P."/>
            <person name="Stolte C."/>
            <person name="Sykes S."/>
            <person name="Wortman J."/>
            <person name="Nusbaum C."/>
            <person name="Birren B."/>
        </authorList>
    </citation>
    <scope>NUCLEOTIDE SEQUENCE [LARGE SCALE GENOMIC DNA]</scope>
    <source>
        <strain evidence="3 4">India VII</strain>
    </source>
</reference>
<organism evidence="3 4">
    <name type="scientific">Plasmodium vivax India VII</name>
    <dbReference type="NCBI Taxonomy" id="1077284"/>
    <lineage>
        <taxon>Eukaryota</taxon>
        <taxon>Sar</taxon>
        <taxon>Alveolata</taxon>
        <taxon>Apicomplexa</taxon>
        <taxon>Aconoidasida</taxon>
        <taxon>Haemosporida</taxon>
        <taxon>Plasmodiidae</taxon>
        <taxon>Plasmodium</taxon>
        <taxon>Plasmodium (Plasmodium)</taxon>
    </lineage>
</organism>
<keyword evidence="2" id="KW-0472">Membrane</keyword>
<evidence type="ECO:0000256" key="2">
    <source>
        <dbReference type="SAM" id="Phobius"/>
    </source>
</evidence>
<feature type="compositionally biased region" description="Basic and acidic residues" evidence="1">
    <location>
        <begin position="162"/>
        <end position="171"/>
    </location>
</feature>
<feature type="region of interest" description="Disordered" evidence="1">
    <location>
        <begin position="304"/>
        <end position="325"/>
    </location>
</feature>
<evidence type="ECO:0000256" key="1">
    <source>
        <dbReference type="SAM" id="MobiDB-lite"/>
    </source>
</evidence>
<feature type="compositionally biased region" description="Polar residues" evidence="1">
    <location>
        <begin position="430"/>
        <end position="454"/>
    </location>
</feature>
<protein>
    <recommendedName>
        <fullName evidence="5">Variable surface protein Vir18</fullName>
    </recommendedName>
</protein>
<evidence type="ECO:0000313" key="3">
    <source>
        <dbReference type="EMBL" id="KMZ82983.1"/>
    </source>
</evidence>
<feature type="compositionally biased region" description="Basic and acidic residues" evidence="1">
    <location>
        <begin position="504"/>
        <end position="529"/>
    </location>
</feature>
<evidence type="ECO:0008006" key="5">
    <source>
        <dbReference type="Google" id="ProtNLM"/>
    </source>
</evidence>
<feature type="compositionally biased region" description="Polar residues" evidence="1">
    <location>
        <begin position="242"/>
        <end position="273"/>
    </location>
</feature>
<feature type="region of interest" description="Disordered" evidence="1">
    <location>
        <begin position="153"/>
        <end position="292"/>
    </location>
</feature>